<evidence type="ECO:0000313" key="2">
    <source>
        <dbReference type="EMBL" id="KAK7245766.1"/>
    </source>
</evidence>
<feature type="region of interest" description="Disordered" evidence="1">
    <location>
        <begin position="98"/>
        <end position="132"/>
    </location>
</feature>
<protein>
    <submittedName>
        <fullName evidence="2">Uncharacterized protein</fullName>
    </submittedName>
</protein>
<reference evidence="2 3" key="1">
    <citation type="submission" date="2024-01" db="EMBL/GenBank/DDBJ databases">
        <title>The genomes of 5 underutilized Papilionoideae crops provide insights into root nodulation and disease resistanc.</title>
        <authorList>
            <person name="Yuan L."/>
        </authorList>
    </citation>
    <scope>NUCLEOTIDE SEQUENCE [LARGE SCALE GENOMIC DNA]</scope>
    <source>
        <strain evidence="2">ZHUSHIDOU_FW_LH</strain>
        <tissue evidence="2">Leaf</tissue>
    </source>
</reference>
<accession>A0AAN9E477</accession>
<dbReference type="AlphaFoldDB" id="A0AAN9E477"/>
<evidence type="ECO:0000313" key="3">
    <source>
        <dbReference type="Proteomes" id="UP001372338"/>
    </source>
</evidence>
<comment type="caution">
    <text evidence="2">The sequence shown here is derived from an EMBL/GenBank/DDBJ whole genome shotgun (WGS) entry which is preliminary data.</text>
</comment>
<feature type="region of interest" description="Disordered" evidence="1">
    <location>
        <begin position="232"/>
        <end position="288"/>
    </location>
</feature>
<dbReference type="EMBL" id="JAYWIO010000008">
    <property type="protein sequence ID" value="KAK7245766.1"/>
    <property type="molecule type" value="Genomic_DNA"/>
</dbReference>
<name>A0AAN9E477_CROPI</name>
<dbReference type="Proteomes" id="UP001372338">
    <property type="component" value="Unassembled WGS sequence"/>
</dbReference>
<organism evidence="2 3">
    <name type="scientific">Crotalaria pallida</name>
    <name type="common">Smooth rattlebox</name>
    <name type="synonym">Crotalaria striata</name>
    <dbReference type="NCBI Taxonomy" id="3830"/>
    <lineage>
        <taxon>Eukaryota</taxon>
        <taxon>Viridiplantae</taxon>
        <taxon>Streptophyta</taxon>
        <taxon>Embryophyta</taxon>
        <taxon>Tracheophyta</taxon>
        <taxon>Spermatophyta</taxon>
        <taxon>Magnoliopsida</taxon>
        <taxon>eudicotyledons</taxon>
        <taxon>Gunneridae</taxon>
        <taxon>Pentapetalae</taxon>
        <taxon>rosids</taxon>
        <taxon>fabids</taxon>
        <taxon>Fabales</taxon>
        <taxon>Fabaceae</taxon>
        <taxon>Papilionoideae</taxon>
        <taxon>50 kb inversion clade</taxon>
        <taxon>genistoids sensu lato</taxon>
        <taxon>core genistoids</taxon>
        <taxon>Crotalarieae</taxon>
        <taxon>Crotalaria</taxon>
    </lineage>
</organism>
<proteinExistence type="predicted"/>
<gene>
    <name evidence="2" type="ORF">RIF29_40615</name>
</gene>
<evidence type="ECO:0000256" key="1">
    <source>
        <dbReference type="SAM" id="MobiDB-lite"/>
    </source>
</evidence>
<feature type="compositionally biased region" description="Polar residues" evidence="1">
    <location>
        <begin position="113"/>
        <end position="124"/>
    </location>
</feature>
<sequence>MEKAIIPQVPVTGGAGVQSNGAGLGENLVVDSGTEILGEAINVADTDEELHGDWLVVRRRKKWGNEKKKEVFPEKNMAPGNQVLSRGGNNLFTYLPQGNDMVEGPQKVRLHPPTSTTRAKGQMSNKKRARKDSLHVANLQDDRTPSMTCSNGDTLHATRSKDVRLSELSQRDRVQTNINIPTATKDSIGSGLNLMSTSSKAPKQIGFDLGPWISISPNLLGGVGLNGGKGGGVKFKPPDPRTMSKSSPSLVDTVKGDTLGATKKDINHEGVGVSGGSEAVEMVLDSGQ</sequence>
<keyword evidence="3" id="KW-1185">Reference proteome</keyword>